<organism evidence="1 2">
    <name type="scientific">Geodia barretti</name>
    <name type="common">Barrett's horny sponge</name>
    <dbReference type="NCBI Taxonomy" id="519541"/>
    <lineage>
        <taxon>Eukaryota</taxon>
        <taxon>Metazoa</taxon>
        <taxon>Porifera</taxon>
        <taxon>Demospongiae</taxon>
        <taxon>Heteroscleromorpha</taxon>
        <taxon>Tetractinellida</taxon>
        <taxon>Astrophorina</taxon>
        <taxon>Geodiidae</taxon>
        <taxon>Geodia</taxon>
    </lineage>
</organism>
<keyword evidence="2" id="KW-1185">Reference proteome</keyword>
<accession>A0AA35R731</accession>
<protein>
    <submittedName>
        <fullName evidence="1">Uncharacterized protein</fullName>
    </submittedName>
</protein>
<gene>
    <name evidence="1" type="ORF">GBAR_LOCUS4538</name>
</gene>
<evidence type="ECO:0000313" key="2">
    <source>
        <dbReference type="Proteomes" id="UP001174909"/>
    </source>
</evidence>
<dbReference type="Proteomes" id="UP001174909">
    <property type="component" value="Unassembled WGS sequence"/>
</dbReference>
<reference evidence="1" key="1">
    <citation type="submission" date="2023-03" db="EMBL/GenBank/DDBJ databases">
        <authorList>
            <person name="Steffen K."/>
            <person name="Cardenas P."/>
        </authorList>
    </citation>
    <scope>NUCLEOTIDE SEQUENCE</scope>
</reference>
<proteinExistence type="predicted"/>
<dbReference type="AlphaFoldDB" id="A0AA35R731"/>
<name>A0AA35R731_GEOBA</name>
<dbReference type="EMBL" id="CASHTH010000658">
    <property type="protein sequence ID" value="CAI8006043.1"/>
    <property type="molecule type" value="Genomic_DNA"/>
</dbReference>
<comment type="caution">
    <text evidence="1">The sequence shown here is derived from an EMBL/GenBank/DDBJ whole genome shotgun (WGS) entry which is preliminary data.</text>
</comment>
<sequence length="154" mass="17002">MVNFECDLFLSTSSFYFFTIGPPRLITVGKNIIIFTACSENVSLVAERNLRARNPILRQQARSLQALLNQRREAGNDIFTFICSFMNNSLRCRVDNGFAPAVINGSYCTPNGGCRRKCDPFHGEFSSDDQSVTIEAINCDGQSATVTATRGRSG</sequence>
<evidence type="ECO:0000313" key="1">
    <source>
        <dbReference type="EMBL" id="CAI8006043.1"/>
    </source>
</evidence>